<gene>
    <name evidence="6" type="ORF">ACFSYJ_18700</name>
</gene>
<protein>
    <recommendedName>
        <fullName evidence="3">citrate synthase (unknown stereospecificity)</fullName>
        <ecNumber evidence="3">2.3.3.16</ecNumber>
    </recommendedName>
</protein>
<dbReference type="SUPFAM" id="SSF46955">
    <property type="entry name" value="Putative DNA-binding domain"/>
    <property type="match status" value="1"/>
</dbReference>
<dbReference type="PRINTS" id="PR00143">
    <property type="entry name" value="CITRTSNTHASE"/>
</dbReference>
<dbReference type="InterPro" id="IPR000551">
    <property type="entry name" value="MerR-type_HTH_dom"/>
</dbReference>
<name>A0ABW5GIH3_9PSEU</name>
<accession>A0ABW5GIH3</accession>
<dbReference type="SUPFAM" id="SSF48256">
    <property type="entry name" value="Citrate synthase"/>
    <property type="match status" value="1"/>
</dbReference>
<dbReference type="Pfam" id="PF00285">
    <property type="entry name" value="Citrate_synt"/>
    <property type="match status" value="1"/>
</dbReference>
<dbReference type="Gene3D" id="1.10.580.10">
    <property type="entry name" value="Citrate Synthase, domain 1"/>
    <property type="match status" value="2"/>
</dbReference>
<evidence type="ECO:0000256" key="2">
    <source>
        <dbReference type="ARBA" id="ARBA00010566"/>
    </source>
</evidence>
<dbReference type="Pfam" id="PF12728">
    <property type="entry name" value="HTH_17"/>
    <property type="match status" value="1"/>
</dbReference>
<comment type="similarity">
    <text evidence="2">Belongs to the citrate synthase family.</text>
</comment>
<evidence type="ECO:0000313" key="6">
    <source>
        <dbReference type="EMBL" id="MFD2460641.1"/>
    </source>
</evidence>
<dbReference type="EMBL" id="JBHUKU010000009">
    <property type="protein sequence ID" value="MFD2460641.1"/>
    <property type="molecule type" value="Genomic_DNA"/>
</dbReference>
<dbReference type="Gene3D" id="1.10.230.10">
    <property type="entry name" value="Cytochrome P450-Terp, domain 2"/>
    <property type="match status" value="1"/>
</dbReference>
<dbReference type="EC" id="2.3.3.16" evidence="3"/>
<evidence type="ECO:0000256" key="3">
    <source>
        <dbReference type="ARBA" id="ARBA00012972"/>
    </source>
</evidence>
<dbReference type="PANTHER" id="PTHR11739">
    <property type="entry name" value="CITRATE SYNTHASE"/>
    <property type="match status" value="1"/>
</dbReference>
<dbReference type="InterPro" id="IPR009061">
    <property type="entry name" value="DNA-bd_dom_put_sf"/>
</dbReference>
<comment type="caution">
    <text evidence="6">The sequence shown here is derived from an EMBL/GenBank/DDBJ whole genome shotgun (WGS) entry which is preliminary data.</text>
</comment>
<dbReference type="InterPro" id="IPR016143">
    <property type="entry name" value="Citrate_synth-like_sm_a-sub"/>
</dbReference>
<dbReference type="Proteomes" id="UP001597419">
    <property type="component" value="Unassembled WGS sequence"/>
</dbReference>
<sequence length="397" mass="42070">MSGARDERYLSTDEVARMLDVKPETVYAYVSRGLLTSVRGKGRRGSVFARDEVEGLARRGARARRQSGAVERVGTALTLIEDDELYYRGRVVTELAVTRSAEEIARLLWAMEDGPELSAPPALLDRARSALTALPEPARLTDRLRVIVAVLGAADPLRFDLSPAAVVRAGGTLLGALVDALPPGQVEGTLAERMWPKLTGEPGGPALLNSALVLLADHDLAVSTVAARVAASARANPYAVVSAGLGAMDGPYHGAASTLAHRFLTDALADPVGALSERLRTGQGVPGFGHRLYRRRDPRADLLFQLLADHNAAGPVLAVTGRIGAELAPGGLFPNVDLALAALAHAFGMRADAGEAIFAVARTIGWIAHALEEYREPGLRFRPTGVYTGERPEHAPS</sequence>
<dbReference type="InterPro" id="IPR002020">
    <property type="entry name" value="Citrate_synthase"/>
</dbReference>
<proteinExistence type="inferred from homology"/>
<dbReference type="InterPro" id="IPR036969">
    <property type="entry name" value="Citrate_synthase_sf"/>
</dbReference>
<feature type="domain" description="HTH merR-type" evidence="5">
    <location>
        <begin position="9"/>
        <end position="44"/>
    </location>
</feature>
<organism evidence="6 7">
    <name type="scientific">Amycolatopsis samaneae</name>
    <dbReference type="NCBI Taxonomy" id="664691"/>
    <lineage>
        <taxon>Bacteria</taxon>
        <taxon>Bacillati</taxon>
        <taxon>Actinomycetota</taxon>
        <taxon>Actinomycetes</taxon>
        <taxon>Pseudonocardiales</taxon>
        <taxon>Pseudonocardiaceae</taxon>
        <taxon>Amycolatopsis</taxon>
    </lineage>
</organism>
<evidence type="ECO:0000313" key="7">
    <source>
        <dbReference type="Proteomes" id="UP001597419"/>
    </source>
</evidence>
<evidence type="ECO:0000256" key="4">
    <source>
        <dbReference type="ARBA" id="ARBA00022679"/>
    </source>
</evidence>
<evidence type="ECO:0000259" key="5">
    <source>
        <dbReference type="PROSITE" id="PS50937"/>
    </source>
</evidence>
<keyword evidence="4" id="KW-0808">Transferase</keyword>
<evidence type="ECO:0000256" key="1">
    <source>
        <dbReference type="ARBA" id="ARBA00005163"/>
    </source>
</evidence>
<dbReference type="InterPro" id="IPR016142">
    <property type="entry name" value="Citrate_synth-like_lrg_a-sub"/>
</dbReference>
<dbReference type="RefSeq" id="WP_345393953.1">
    <property type="nucleotide sequence ID" value="NZ_BAABHG010000006.1"/>
</dbReference>
<dbReference type="PROSITE" id="PS50937">
    <property type="entry name" value="HTH_MERR_2"/>
    <property type="match status" value="1"/>
</dbReference>
<dbReference type="InterPro" id="IPR041657">
    <property type="entry name" value="HTH_17"/>
</dbReference>
<keyword evidence="7" id="KW-1185">Reference proteome</keyword>
<comment type="pathway">
    <text evidence="1">Carbohydrate metabolism; tricarboxylic acid cycle.</text>
</comment>
<dbReference type="PANTHER" id="PTHR11739:SF4">
    <property type="entry name" value="CITRATE SYNTHASE, PEROXISOMAL"/>
    <property type="match status" value="1"/>
</dbReference>
<reference evidence="7" key="1">
    <citation type="journal article" date="2019" name="Int. J. Syst. Evol. Microbiol.">
        <title>The Global Catalogue of Microorganisms (GCM) 10K type strain sequencing project: providing services to taxonomists for standard genome sequencing and annotation.</title>
        <authorList>
            <consortium name="The Broad Institute Genomics Platform"/>
            <consortium name="The Broad Institute Genome Sequencing Center for Infectious Disease"/>
            <person name="Wu L."/>
            <person name="Ma J."/>
        </authorList>
    </citation>
    <scope>NUCLEOTIDE SEQUENCE [LARGE SCALE GENOMIC DNA]</scope>
    <source>
        <strain evidence="7">CGMCC 4.7643</strain>
    </source>
</reference>